<dbReference type="InterPro" id="IPR023179">
    <property type="entry name" value="GTP-bd_ortho_bundle_sf"/>
</dbReference>
<feature type="binding site" evidence="4">
    <location>
        <begin position="109"/>
        <end position="114"/>
    </location>
    <ligand>
        <name>GTP</name>
        <dbReference type="ChEBI" id="CHEBI:37565"/>
    </ligand>
</feature>
<protein>
    <recommendedName>
        <fullName evidence="1">Ribosome biogenesis GTPase A</fullName>
    </recommendedName>
</protein>
<dbReference type="GO" id="GO:0005525">
    <property type="term" value="F:GTP binding"/>
    <property type="evidence" value="ECO:0007669"/>
    <property type="project" value="UniProtKB-KW"/>
</dbReference>
<dbReference type="EMBL" id="DVOF01000226">
    <property type="protein sequence ID" value="HIV03409.1"/>
    <property type="molecule type" value="Genomic_DNA"/>
</dbReference>
<dbReference type="GO" id="GO:0003924">
    <property type="term" value="F:GTPase activity"/>
    <property type="evidence" value="ECO:0007669"/>
    <property type="project" value="TreeGrafter"/>
</dbReference>
<dbReference type="Pfam" id="PF01926">
    <property type="entry name" value="MMR_HSR1"/>
    <property type="match status" value="1"/>
</dbReference>
<dbReference type="AlphaFoldDB" id="A0A9D1NIR7"/>
<gene>
    <name evidence="6" type="primary">ylqF</name>
    <name evidence="6" type="ORF">IAC74_07520</name>
</gene>
<dbReference type="PANTHER" id="PTHR45782">
    <property type="entry name" value="MITOCHONDRIAL RIBOSOME-ASSOCIATED GTPASE 1"/>
    <property type="match status" value="1"/>
</dbReference>
<evidence type="ECO:0000256" key="4">
    <source>
        <dbReference type="PIRSR" id="PIRSR006230-1"/>
    </source>
</evidence>
<dbReference type="InterPro" id="IPR016478">
    <property type="entry name" value="GTPase_MTG1"/>
</dbReference>
<dbReference type="InterPro" id="IPR027417">
    <property type="entry name" value="P-loop_NTPase"/>
</dbReference>
<reference evidence="6" key="2">
    <citation type="journal article" date="2021" name="PeerJ">
        <title>Extensive microbial diversity within the chicken gut microbiome revealed by metagenomics and culture.</title>
        <authorList>
            <person name="Gilroy R."/>
            <person name="Ravi A."/>
            <person name="Getino M."/>
            <person name="Pursley I."/>
            <person name="Horton D.L."/>
            <person name="Alikhan N.F."/>
            <person name="Baker D."/>
            <person name="Gharbi K."/>
            <person name="Hall N."/>
            <person name="Watson M."/>
            <person name="Adriaenssens E.M."/>
            <person name="Foster-Nyarko E."/>
            <person name="Jarju S."/>
            <person name="Secka A."/>
            <person name="Antonio M."/>
            <person name="Oren A."/>
            <person name="Chaudhuri R.R."/>
            <person name="La Ragione R."/>
            <person name="Hildebrand F."/>
            <person name="Pallen M.J."/>
        </authorList>
    </citation>
    <scope>NUCLEOTIDE SEQUENCE</scope>
    <source>
        <strain evidence="6">4920</strain>
    </source>
</reference>
<dbReference type="FunFam" id="3.40.50.300:FF:000590">
    <property type="entry name" value="Ribosome biogenesis GTPase A"/>
    <property type="match status" value="1"/>
</dbReference>
<reference evidence="6" key="1">
    <citation type="submission" date="2020-10" db="EMBL/GenBank/DDBJ databases">
        <authorList>
            <person name="Gilroy R."/>
        </authorList>
    </citation>
    <scope>NUCLEOTIDE SEQUENCE</scope>
    <source>
        <strain evidence="6">4920</strain>
    </source>
</reference>
<evidence type="ECO:0000313" key="6">
    <source>
        <dbReference type="EMBL" id="HIV03409.1"/>
    </source>
</evidence>
<dbReference type="InterPro" id="IPR030378">
    <property type="entry name" value="G_CP_dom"/>
</dbReference>
<feature type="domain" description="CP-type G" evidence="5">
    <location>
        <begin position="1"/>
        <end position="157"/>
    </location>
</feature>
<accession>A0A9D1NIR7</accession>
<keyword evidence="3 4" id="KW-0342">GTP-binding</keyword>
<feature type="binding site" evidence="4">
    <location>
        <begin position="66"/>
        <end position="67"/>
    </location>
    <ligand>
        <name>GTP</name>
        <dbReference type="ChEBI" id="CHEBI:37565"/>
    </ligand>
</feature>
<dbReference type="InterPro" id="IPR019991">
    <property type="entry name" value="GTP-bd_ribosome_bgen"/>
</dbReference>
<dbReference type="InterPro" id="IPR006073">
    <property type="entry name" value="GTP-bd"/>
</dbReference>
<comment type="caution">
    <text evidence="6">The sequence shown here is derived from an EMBL/GenBank/DDBJ whole genome shotgun (WGS) entry which is preliminary data.</text>
</comment>
<dbReference type="CDD" id="cd00882">
    <property type="entry name" value="Ras_like_GTPase"/>
    <property type="match status" value="1"/>
</dbReference>
<evidence type="ECO:0000256" key="3">
    <source>
        <dbReference type="ARBA" id="ARBA00023134"/>
    </source>
</evidence>
<feature type="non-terminal residue" evidence="6">
    <location>
        <position position="1"/>
    </location>
</feature>
<dbReference type="Proteomes" id="UP000886743">
    <property type="component" value="Unassembled WGS sequence"/>
</dbReference>
<keyword evidence="2 4" id="KW-0547">Nucleotide-binding</keyword>
<proteinExistence type="predicted"/>
<dbReference type="SUPFAM" id="SSF52540">
    <property type="entry name" value="P-loop containing nucleoside triphosphate hydrolases"/>
    <property type="match status" value="1"/>
</dbReference>
<dbReference type="PRINTS" id="PR00326">
    <property type="entry name" value="GTP1OBG"/>
</dbReference>
<evidence type="ECO:0000259" key="5">
    <source>
        <dbReference type="PROSITE" id="PS51721"/>
    </source>
</evidence>
<dbReference type="GO" id="GO:0006412">
    <property type="term" value="P:translation"/>
    <property type="evidence" value="ECO:0007669"/>
    <property type="project" value="TreeGrafter"/>
</dbReference>
<feature type="binding site" evidence="4">
    <location>
        <begin position="38"/>
        <end position="41"/>
    </location>
    <ligand>
        <name>GTP</name>
        <dbReference type="ChEBI" id="CHEBI:37565"/>
    </ligand>
</feature>
<evidence type="ECO:0000313" key="7">
    <source>
        <dbReference type="Proteomes" id="UP000886743"/>
    </source>
</evidence>
<sequence>LKLIDVVVEILDARVPVSSRNPDFDTLFASKPRVVVMNKFDLADERATAAWEKWYRDNGARVLLTNSLSGKGVDRLAGEVKLAIADKLARDAARGVTKAVRLMVVGIPNVGKSSLINRLAGRASAKTGDRPGVTRGKQWIRLKNGMELLDTPGILWPKFEDQTTGRHLAFIGSIRDEIMDVETLACHLLEYLRDRYAPFLVQRYKLDGDISALEGYELLEYIGKKRGFVVSGGEIDTYRAANVILDEFRAAKIGRVTLEWPPETAV</sequence>
<dbReference type="Gene3D" id="3.40.50.300">
    <property type="entry name" value="P-loop containing nucleotide triphosphate hydrolases"/>
    <property type="match status" value="1"/>
</dbReference>
<dbReference type="PANTHER" id="PTHR45782:SF4">
    <property type="entry name" value="MITOCHONDRIAL RIBOSOME-ASSOCIATED GTPASE 1"/>
    <property type="match status" value="1"/>
</dbReference>
<organism evidence="6 7">
    <name type="scientific">Candidatus Aphodoplasma excrementigallinarum</name>
    <dbReference type="NCBI Taxonomy" id="2840673"/>
    <lineage>
        <taxon>Bacteria</taxon>
        <taxon>Bacillati</taxon>
        <taxon>Bacillota</taxon>
        <taxon>Clostridia</taxon>
        <taxon>Eubacteriales</taxon>
        <taxon>Candidatus Aphodoplasma</taxon>
    </lineage>
</organism>
<dbReference type="PIRSF" id="PIRSF006230">
    <property type="entry name" value="MG442"/>
    <property type="match status" value="1"/>
</dbReference>
<name>A0A9D1NIR7_9FIRM</name>
<evidence type="ECO:0000256" key="1">
    <source>
        <dbReference type="ARBA" id="ARBA00014898"/>
    </source>
</evidence>
<feature type="binding site" evidence="4">
    <location>
        <position position="153"/>
    </location>
    <ligand>
        <name>GTP</name>
        <dbReference type="ChEBI" id="CHEBI:37565"/>
    </ligand>
</feature>
<evidence type="ECO:0000256" key="2">
    <source>
        <dbReference type="ARBA" id="ARBA00022741"/>
    </source>
</evidence>
<dbReference type="Gene3D" id="1.10.1580.10">
    <property type="match status" value="1"/>
</dbReference>
<dbReference type="CDD" id="cd01856">
    <property type="entry name" value="YlqF"/>
    <property type="match status" value="1"/>
</dbReference>
<dbReference type="PROSITE" id="PS51721">
    <property type="entry name" value="G_CP"/>
    <property type="match status" value="1"/>
</dbReference>
<dbReference type="NCBIfam" id="TIGR03596">
    <property type="entry name" value="GTPase_YlqF"/>
    <property type="match status" value="1"/>
</dbReference>